<name>A0ABQ9X9Z9_9EUKA</name>
<comment type="caution">
    <text evidence="2">The sequence shown here is derived from an EMBL/GenBank/DDBJ whole genome shotgun (WGS) entry which is preliminary data.</text>
</comment>
<keyword evidence="3" id="KW-1185">Reference proteome</keyword>
<organism evidence="2 3">
    <name type="scientific">Blattamonas nauphoetae</name>
    <dbReference type="NCBI Taxonomy" id="2049346"/>
    <lineage>
        <taxon>Eukaryota</taxon>
        <taxon>Metamonada</taxon>
        <taxon>Preaxostyla</taxon>
        <taxon>Oxymonadida</taxon>
        <taxon>Blattamonas</taxon>
    </lineage>
</organism>
<feature type="region of interest" description="Disordered" evidence="1">
    <location>
        <begin position="572"/>
        <end position="599"/>
    </location>
</feature>
<dbReference type="Proteomes" id="UP001281761">
    <property type="component" value="Unassembled WGS sequence"/>
</dbReference>
<accession>A0ABQ9X9Z9</accession>
<evidence type="ECO:0000313" key="3">
    <source>
        <dbReference type="Proteomes" id="UP001281761"/>
    </source>
</evidence>
<feature type="compositionally biased region" description="Low complexity" evidence="1">
    <location>
        <begin position="574"/>
        <end position="584"/>
    </location>
</feature>
<evidence type="ECO:0000313" key="2">
    <source>
        <dbReference type="EMBL" id="KAK2949288.1"/>
    </source>
</evidence>
<feature type="region of interest" description="Disordered" evidence="1">
    <location>
        <begin position="30"/>
        <end position="59"/>
    </location>
</feature>
<feature type="compositionally biased region" description="Pro residues" evidence="1">
    <location>
        <begin position="32"/>
        <end position="42"/>
    </location>
</feature>
<protein>
    <submittedName>
        <fullName evidence="2">Uncharacterized protein</fullName>
    </submittedName>
</protein>
<evidence type="ECO:0000256" key="1">
    <source>
        <dbReference type="SAM" id="MobiDB-lite"/>
    </source>
</evidence>
<dbReference type="EMBL" id="JARBJD010000159">
    <property type="protein sequence ID" value="KAK2949288.1"/>
    <property type="molecule type" value="Genomic_DNA"/>
</dbReference>
<sequence length="1052" mass="118079">MRTHALPRAPSLFTFDFPLTPSVTVVKNDNAPVPPAVQPNRPPMSQTKIRPSLPPQLPFHRRRSPFHVGPRLEHDIDTLLAPIRLCSSAPLFPPSATPPPTSAIPHSKQARGQPSFIHLVTPHGTIRAQQHAFSFFPTARFNTPFRHVTSFSHLPSVQCCPFETKMEALCKVQAAEQFLNQIGNTTGSTLFNGFFWNGAEVFREVRDNLHTLAQPFGPQFQSLVNFLFDRPSDKPTLKEEAGIAAFVRDTDKNYTHHAQTEAAFREILDDACNLVYTVGMACLGTNHANVSHLLLRGVTPFDIQQLFPDEMASLAQLGLDLNSRLERARSLSVTEENIFTLFRQHTRHIIQPLEQGRAILKLFTSYLRSQLQSYQTFVRNLFSLPTSFIPKFKFYSPKEFLEGKNGAATVTQFVFPAQITPSPMLIQSALARVAQMKEKRDRKPPRVLSITPDAIASSQIRISKPSYPHLARQLEDLALTPRMKTVGDVLRPRRKLMTPDGDTDSKEERAINLTKTILIGINQHSSQLNSACCSDKSSSASVSPFASSKAPPIVPLSLDRLVFTPLSLDSPNFSQDSSNDESSSLPQPNSKKQVPRTLPLSHNRRKLTFQFNPTWTPGHVSPHPVKIRTKPLRSLSSLLVGLSPVVMSNKNNFSFFTSLSTTHPSDLVFLSNNSTNPVSMLDFLNRSIQEHTNPAKESSFFNLDRPFKSTSYHWNVHSEQLLAELLSLLSSTVSPLTFSSFWRFVIWAMSFSFSRSLRSLPHNLFRQRMRRWYAMILLNVLNPKLVTVELPQHSPLGLLRTLSDLLKVPHDAIQTADTHLSALRRKRDGEAGKQTLTTRCTFLALPSWIPSDIRLQIAHSHFIRRDAQRLQALSTQMLFYLRALILAQNCEASPKSRKPKQSQISTNFDAGNLLFPAFPSQSSSRSVYFPPTLPLPPKDEEGMLVDEHDMSQPPQNTLLHTHHLLSLIPPSILNQIVYAGFTTFIDSAPHARVEMFSLSLQIAELCFESTQMNDSIERDQLQKAETNADVFSSDLLSSHLLASGQSLFDILP</sequence>
<proteinExistence type="predicted"/>
<gene>
    <name evidence="2" type="ORF">BLNAU_15769</name>
</gene>
<reference evidence="2 3" key="1">
    <citation type="journal article" date="2022" name="bioRxiv">
        <title>Genomics of Preaxostyla Flagellates Illuminates Evolutionary Transitions and the Path Towards Mitochondrial Loss.</title>
        <authorList>
            <person name="Novak L.V.F."/>
            <person name="Treitli S.C."/>
            <person name="Pyrih J."/>
            <person name="Halakuc P."/>
            <person name="Pipaliya S.V."/>
            <person name="Vacek V."/>
            <person name="Brzon O."/>
            <person name="Soukal P."/>
            <person name="Eme L."/>
            <person name="Dacks J.B."/>
            <person name="Karnkowska A."/>
            <person name="Elias M."/>
            <person name="Hampl V."/>
        </authorList>
    </citation>
    <scope>NUCLEOTIDE SEQUENCE [LARGE SCALE GENOMIC DNA]</scope>
    <source>
        <strain evidence="2">NAU3</strain>
        <tissue evidence="2">Gut</tissue>
    </source>
</reference>